<evidence type="ECO:0000256" key="1">
    <source>
        <dbReference type="ARBA" id="ARBA00008390"/>
    </source>
</evidence>
<name>A0A448WP22_9PLAT</name>
<accession>A0A448WP22</accession>
<feature type="domain" description="Cytosolic fatty-acid binding proteins" evidence="4">
    <location>
        <begin position="37"/>
        <end position="54"/>
    </location>
</feature>
<evidence type="ECO:0000259" key="4">
    <source>
        <dbReference type="PROSITE" id="PS00214"/>
    </source>
</evidence>
<keyword evidence="2" id="KW-0446">Lipid-binding</keyword>
<dbReference type="SUPFAM" id="SSF50814">
    <property type="entry name" value="Lipocalins"/>
    <property type="match status" value="1"/>
</dbReference>
<proteinExistence type="inferred from homology"/>
<dbReference type="Proteomes" id="UP000784294">
    <property type="component" value="Unassembled WGS sequence"/>
</dbReference>
<dbReference type="OrthoDB" id="412780at2759"/>
<organism evidence="5 6">
    <name type="scientific">Protopolystoma xenopodis</name>
    <dbReference type="NCBI Taxonomy" id="117903"/>
    <lineage>
        <taxon>Eukaryota</taxon>
        <taxon>Metazoa</taxon>
        <taxon>Spiralia</taxon>
        <taxon>Lophotrochozoa</taxon>
        <taxon>Platyhelminthes</taxon>
        <taxon>Monogenea</taxon>
        <taxon>Polyopisthocotylea</taxon>
        <taxon>Polystomatidea</taxon>
        <taxon>Polystomatidae</taxon>
        <taxon>Protopolystoma</taxon>
    </lineage>
</organism>
<evidence type="ECO:0000256" key="2">
    <source>
        <dbReference type="ARBA" id="ARBA00023121"/>
    </source>
</evidence>
<comment type="caution">
    <text evidence="5">The sequence shown here is derived from an EMBL/GenBank/DDBJ whole genome shotgun (WGS) entry which is preliminary data.</text>
</comment>
<dbReference type="InterPro" id="IPR012674">
    <property type="entry name" value="Calycin"/>
</dbReference>
<dbReference type="InterPro" id="IPR031259">
    <property type="entry name" value="ILBP"/>
</dbReference>
<protein>
    <recommendedName>
        <fullName evidence="4">Cytosolic fatty-acid binding proteins domain-containing protein</fullName>
    </recommendedName>
</protein>
<dbReference type="GO" id="GO:0008289">
    <property type="term" value="F:lipid binding"/>
    <property type="evidence" value="ECO:0007669"/>
    <property type="project" value="UniProtKB-KW"/>
</dbReference>
<dbReference type="EMBL" id="CAAALY010029046">
    <property type="protein sequence ID" value="VEL16584.1"/>
    <property type="molecule type" value="Genomic_DNA"/>
</dbReference>
<gene>
    <name evidence="5" type="ORF">PXEA_LOCUS10024</name>
</gene>
<dbReference type="InterPro" id="IPR000566">
    <property type="entry name" value="Lipocln_cytosolic_FA-bd_dom"/>
</dbReference>
<dbReference type="Gene3D" id="2.40.128.20">
    <property type="match status" value="1"/>
</dbReference>
<dbReference type="PROSITE" id="PS00214">
    <property type="entry name" value="FABP"/>
    <property type="match status" value="1"/>
</dbReference>
<dbReference type="CDD" id="cd00742">
    <property type="entry name" value="FABP"/>
    <property type="match status" value="1"/>
</dbReference>
<dbReference type="SMR" id="A0A448WP22"/>
<dbReference type="PANTHER" id="PTHR11955">
    <property type="entry name" value="FATTY ACID BINDING PROTEIN"/>
    <property type="match status" value="1"/>
</dbReference>
<dbReference type="InterPro" id="IPR000463">
    <property type="entry name" value="Fatty_acid-bd"/>
</dbReference>
<evidence type="ECO:0000313" key="5">
    <source>
        <dbReference type="EMBL" id="VEL16584.1"/>
    </source>
</evidence>
<evidence type="ECO:0000313" key="6">
    <source>
        <dbReference type="Proteomes" id="UP000784294"/>
    </source>
</evidence>
<keyword evidence="3" id="KW-0813">Transport</keyword>
<comment type="similarity">
    <text evidence="1 3">Belongs to the calycin superfamily. Fatty-acid binding protein (FABP) family.</text>
</comment>
<dbReference type="PRINTS" id="PR00178">
    <property type="entry name" value="FATTYACIDBP"/>
</dbReference>
<keyword evidence="6" id="KW-1185">Reference proteome</keyword>
<evidence type="ECO:0000256" key="3">
    <source>
        <dbReference type="RuleBase" id="RU003696"/>
    </source>
</evidence>
<sequence length="160" mass="18202">MSHHFCCVYINSGTDGRLVALCSLPFSFHVMPSPFLGRWDFVKSENFDEILKALDVDLASRGLAKFAKPENIITENDGVYTIETKGLRTTKSTFKIGEKFSEETADGRKVESLVLEEAPNKWVHTQDDSKKTTIIIREVDGEKMSIVDDVEAHREYKKRE</sequence>
<dbReference type="Pfam" id="PF00061">
    <property type="entry name" value="Lipocalin"/>
    <property type="match status" value="1"/>
</dbReference>
<dbReference type="AlphaFoldDB" id="A0A448WP22"/>
<reference evidence="5" key="1">
    <citation type="submission" date="2018-11" db="EMBL/GenBank/DDBJ databases">
        <authorList>
            <consortium name="Pathogen Informatics"/>
        </authorList>
    </citation>
    <scope>NUCLEOTIDE SEQUENCE</scope>
</reference>